<dbReference type="EMBL" id="BARS01009568">
    <property type="protein sequence ID" value="GAF76501.1"/>
    <property type="molecule type" value="Genomic_DNA"/>
</dbReference>
<dbReference type="Gene3D" id="1.25.40.10">
    <property type="entry name" value="Tetratricopeptide repeat domain"/>
    <property type="match status" value="1"/>
</dbReference>
<name>X0SN07_9ZZZZ</name>
<reference evidence="1" key="1">
    <citation type="journal article" date="2014" name="Front. Microbiol.">
        <title>High frequency of phylogenetically diverse reductive dehalogenase-homologous genes in deep subseafloor sedimentary metagenomes.</title>
        <authorList>
            <person name="Kawai M."/>
            <person name="Futagami T."/>
            <person name="Toyoda A."/>
            <person name="Takaki Y."/>
            <person name="Nishi S."/>
            <person name="Hori S."/>
            <person name="Arai W."/>
            <person name="Tsubouchi T."/>
            <person name="Morono Y."/>
            <person name="Uchiyama I."/>
            <person name="Ito T."/>
            <person name="Fujiyama A."/>
            <person name="Inagaki F."/>
            <person name="Takami H."/>
        </authorList>
    </citation>
    <scope>NUCLEOTIDE SEQUENCE</scope>
    <source>
        <strain evidence="1">Expedition CK06-06</strain>
    </source>
</reference>
<protein>
    <recommendedName>
        <fullName evidence="2">MalT-like TPR region domain-containing protein</fullName>
    </recommendedName>
</protein>
<sequence>DLECETGDLDEIFTHKRTQQAGLFARLGEFETAIKYYEESNRNDVRKFRYEDYIKNMLGIVDSYLGLGERKKAQEEFMNLLNALMPDELELGNALPSIFTQNFEKLRPYFGKVGFCENLEKVIRYAEARFENLKQNPEAAEDSFETRGLARLLITYYVSSKRYNEASDIIETARKIDEHAPFNYEFSRVKQAEYMVKAGNNEKAEEFLREAESDMRDAHGLEAFNRQFDIAALYLQLGKVDKTLEQINEYCDEHKGSLVIGSYSKIHEARRLQIQIMKAVIGNDYAQKIREYSKTKEPIKVLEAHKIQN</sequence>
<evidence type="ECO:0008006" key="2">
    <source>
        <dbReference type="Google" id="ProtNLM"/>
    </source>
</evidence>
<dbReference type="AlphaFoldDB" id="X0SN07"/>
<evidence type="ECO:0000313" key="1">
    <source>
        <dbReference type="EMBL" id="GAF76501.1"/>
    </source>
</evidence>
<gene>
    <name evidence="1" type="ORF">S01H1_17974</name>
</gene>
<dbReference type="InterPro" id="IPR011990">
    <property type="entry name" value="TPR-like_helical_dom_sf"/>
</dbReference>
<accession>X0SN07</accession>
<comment type="caution">
    <text evidence="1">The sequence shown here is derived from an EMBL/GenBank/DDBJ whole genome shotgun (WGS) entry which is preliminary data.</text>
</comment>
<organism evidence="1">
    <name type="scientific">marine sediment metagenome</name>
    <dbReference type="NCBI Taxonomy" id="412755"/>
    <lineage>
        <taxon>unclassified sequences</taxon>
        <taxon>metagenomes</taxon>
        <taxon>ecological metagenomes</taxon>
    </lineage>
</organism>
<proteinExistence type="predicted"/>
<feature type="non-terminal residue" evidence="1">
    <location>
        <position position="1"/>
    </location>
</feature>